<keyword evidence="3" id="KW-1185">Reference proteome</keyword>
<accession>A0A2Z7DF13</accession>
<feature type="region of interest" description="Disordered" evidence="1">
    <location>
        <begin position="85"/>
        <end position="107"/>
    </location>
</feature>
<proteinExistence type="predicted"/>
<dbReference type="OrthoDB" id="1917265at2759"/>
<dbReference type="PANTHER" id="PTHR35318:SF2">
    <property type="entry name" value="OS08G0138900 PROTEIN"/>
    <property type="match status" value="1"/>
</dbReference>
<sequence length="107" mass="12604">MKFLLDFMTCYGSCSSEVRRPPGEESRMLMVQEHRHPVGRKRGRVKERHEWRPRLSSISEDNVMTAQRANSIETPVAAARWRRSLKRNVSSTSEKERNRGLHRVQAW</sequence>
<name>A0A2Z7DF13_9LAMI</name>
<dbReference type="Proteomes" id="UP000250235">
    <property type="component" value="Unassembled WGS sequence"/>
</dbReference>
<organism evidence="2 3">
    <name type="scientific">Dorcoceras hygrometricum</name>
    <dbReference type="NCBI Taxonomy" id="472368"/>
    <lineage>
        <taxon>Eukaryota</taxon>
        <taxon>Viridiplantae</taxon>
        <taxon>Streptophyta</taxon>
        <taxon>Embryophyta</taxon>
        <taxon>Tracheophyta</taxon>
        <taxon>Spermatophyta</taxon>
        <taxon>Magnoliopsida</taxon>
        <taxon>eudicotyledons</taxon>
        <taxon>Gunneridae</taxon>
        <taxon>Pentapetalae</taxon>
        <taxon>asterids</taxon>
        <taxon>lamiids</taxon>
        <taxon>Lamiales</taxon>
        <taxon>Gesneriaceae</taxon>
        <taxon>Didymocarpoideae</taxon>
        <taxon>Trichosporeae</taxon>
        <taxon>Loxocarpinae</taxon>
        <taxon>Dorcoceras</taxon>
    </lineage>
</organism>
<protein>
    <submittedName>
        <fullName evidence="2">Uncharacterized protein</fullName>
    </submittedName>
</protein>
<evidence type="ECO:0000313" key="3">
    <source>
        <dbReference type="Proteomes" id="UP000250235"/>
    </source>
</evidence>
<reference evidence="2 3" key="1">
    <citation type="journal article" date="2015" name="Proc. Natl. Acad. Sci. U.S.A.">
        <title>The resurrection genome of Boea hygrometrica: A blueprint for survival of dehydration.</title>
        <authorList>
            <person name="Xiao L."/>
            <person name="Yang G."/>
            <person name="Zhang L."/>
            <person name="Yang X."/>
            <person name="Zhao S."/>
            <person name="Ji Z."/>
            <person name="Zhou Q."/>
            <person name="Hu M."/>
            <person name="Wang Y."/>
            <person name="Chen M."/>
            <person name="Xu Y."/>
            <person name="Jin H."/>
            <person name="Xiao X."/>
            <person name="Hu G."/>
            <person name="Bao F."/>
            <person name="Hu Y."/>
            <person name="Wan P."/>
            <person name="Li L."/>
            <person name="Deng X."/>
            <person name="Kuang T."/>
            <person name="Xiang C."/>
            <person name="Zhu J.K."/>
            <person name="Oliver M.J."/>
            <person name="He Y."/>
        </authorList>
    </citation>
    <scope>NUCLEOTIDE SEQUENCE [LARGE SCALE GENOMIC DNA]</scope>
    <source>
        <strain evidence="3">cv. XS01</strain>
    </source>
</reference>
<dbReference type="AlphaFoldDB" id="A0A2Z7DF13"/>
<evidence type="ECO:0000256" key="1">
    <source>
        <dbReference type="SAM" id="MobiDB-lite"/>
    </source>
</evidence>
<dbReference type="EMBL" id="KQ988427">
    <property type="protein sequence ID" value="KZV55972.1"/>
    <property type="molecule type" value="Genomic_DNA"/>
</dbReference>
<dbReference type="PANTHER" id="PTHR35318">
    <property type="entry name" value="BNAA10G08410D PROTEIN"/>
    <property type="match status" value="1"/>
</dbReference>
<evidence type="ECO:0000313" key="2">
    <source>
        <dbReference type="EMBL" id="KZV55972.1"/>
    </source>
</evidence>
<gene>
    <name evidence="2" type="ORF">F511_21591</name>
</gene>